<keyword evidence="2" id="KW-1185">Reference proteome</keyword>
<gene>
    <name evidence="1" type="ORF">MANES_02G177200v8</name>
</gene>
<name>A0ACB7I6A6_MANES</name>
<organism evidence="1 2">
    <name type="scientific">Manihot esculenta</name>
    <name type="common">Cassava</name>
    <name type="synonym">Jatropha manihot</name>
    <dbReference type="NCBI Taxonomy" id="3983"/>
    <lineage>
        <taxon>Eukaryota</taxon>
        <taxon>Viridiplantae</taxon>
        <taxon>Streptophyta</taxon>
        <taxon>Embryophyta</taxon>
        <taxon>Tracheophyta</taxon>
        <taxon>Spermatophyta</taxon>
        <taxon>Magnoliopsida</taxon>
        <taxon>eudicotyledons</taxon>
        <taxon>Gunneridae</taxon>
        <taxon>Pentapetalae</taxon>
        <taxon>rosids</taxon>
        <taxon>fabids</taxon>
        <taxon>Malpighiales</taxon>
        <taxon>Euphorbiaceae</taxon>
        <taxon>Crotonoideae</taxon>
        <taxon>Manihoteae</taxon>
        <taxon>Manihot</taxon>
    </lineage>
</organism>
<accession>A0ACB7I6A6</accession>
<evidence type="ECO:0000313" key="1">
    <source>
        <dbReference type="EMBL" id="KAG8660587.1"/>
    </source>
</evidence>
<dbReference type="EMBL" id="CM004388">
    <property type="protein sequence ID" value="KAG8660587.1"/>
    <property type="molecule type" value="Genomic_DNA"/>
</dbReference>
<evidence type="ECO:0000313" key="2">
    <source>
        <dbReference type="Proteomes" id="UP000091857"/>
    </source>
</evidence>
<proteinExistence type="predicted"/>
<dbReference type="Proteomes" id="UP000091857">
    <property type="component" value="Chromosome 2"/>
</dbReference>
<comment type="caution">
    <text evidence="1">The sequence shown here is derived from an EMBL/GenBank/DDBJ whole genome shotgun (WGS) entry which is preliminary data.</text>
</comment>
<reference evidence="2" key="1">
    <citation type="journal article" date="2016" name="Nat. Biotechnol.">
        <title>Sequencing wild and cultivated cassava and related species reveals extensive interspecific hybridization and genetic diversity.</title>
        <authorList>
            <person name="Bredeson J.V."/>
            <person name="Lyons J.B."/>
            <person name="Prochnik S.E."/>
            <person name="Wu G.A."/>
            <person name="Ha C.M."/>
            <person name="Edsinger-Gonzales E."/>
            <person name="Grimwood J."/>
            <person name="Schmutz J."/>
            <person name="Rabbi I.Y."/>
            <person name="Egesi C."/>
            <person name="Nauluvula P."/>
            <person name="Lebot V."/>
            <person name="Ndunguru J."/>
            <person name="Mkamilo G."/>
            <person name="Bart R.S."/>
            <person name="Setter T.L."/>
            <person name="Gleadow R.M."/>
            <person name="Kulakow P."/>
            <person name="Ferguson M.E."/>
            <person name="Rounsley S."/>
            <person name="Rokhsar D.S."/>
        </authorList>
    </citation>
    <scope>NUCLEOTIDE SEQUENCE [LARGE SCALE GENOMIC DNA]</scope>
    <source>
        <strain evidence="2">cv. AM560-2</strain>
    </source>
</reference>
<sequence length="774" mass="86758">MFQIFLLLSSISSLAIAQQSIITLGSSLSRRNISYWSSESGHFAFGFYPQGVGFAIGIWLPRIHQKTVIWTANRDDPPLAKNSTLILNAQGELILQLQGSESKSIANIPKPASSASMLNSGNFVLYDSDSKIIWQTFDAPTDTILPGQSLVAREQLVSSISDTVHSSGRFAIRMRINGNLVMFPVEYPDQFDYFYWRSRTAYAGGNVKLNFDKNGLLYLLDTNGKNIRNLSNSITIFGKAMYRATIDADGIFRLYSHNLDGHSNWTVEWQSSDNKCDPNGLCGSNAYCTLVDQVAACACPPGFEFIDQSQKNLGCGPNSSADGCTNTRESGFTFEELEGISWASQSYSTLPSATREACREECLKDCYCEAAVYGSQQCKKHVLPLKFGKAQGNSSMTTFIKARIADLGMKTGGSKRKKELRTEGVLITCIAVSTLASLALVIFGILFCRHRVRNHKKIDQGNDALFEDITLRSFTFDELNEATNNFKDELGRGAFGTVFRGVMSNGITVAIKRLEKVVAEGEREFRNEMKAIGRTHHKNLVRLFGYCHDGINRLLVYEYMSNGSLANFLFKSEQKPAWEERIEIALNIARGIFYLHEECETQIIHCDIKPENILIDERGGVKIADFGLSKLLMPNQSKTDTRIRGTRGYVAPEWHRNLPITVKADVYSYGIMLLEIICYRRKLDVHVPDNEVVLADWVYECFEANKLRKLVQHEDVEESELEKMVKVGLWCIQEEPSLRPSIKRVVLMLEGTIDIPDPPTPPSFSISITNFAQK</sequence>
<protein>
    <submittedName>
        <fullName evidence="1">Uncharacterized protein</fullName>
    </submittedName>
</protein>